<dbReference type="PANTHER" id="PTHR31650:SF1">
    <property type="entry name" value="WAX ESTER SYNTHASE_DIACYLGLYCEROL ACYLTRANSFERASE 4-RELATED"/>
    <property type="match status" value="1"/>
</dbReference>
<name>A0ABV0G1J5_9BURK</name>
<evidence type="ECO:0000256" key="1">
    <source>
        <dbReference type="ARBA" id="ARBA00004771"/>
    </source>
</evidence>
<comment type="pathway">
    <text evidence="2">Lipid metabolism.</text>
</comment>
<proteinExistence type="inferred from homology"/>
<evidence type="ECO:0000256" key="10">
    <source>
        <dbReference type="ARBA" id="ARBA00048109"/>
    </source>
</evidence>
<dbReference type="NCBIfam" id="TIGR02946">
    <property type="entry name" value="acyl_WS_DGAT"/>
    <property type="match status" value="1"/>
</dbReference>
<comment type="caution">
    <text evidence="14">The sequence shown here is derived from an EMBL/GenBank/DDBJ whole genome shotgun (WGS) entry which is preliminary data.</text>
</comment>
<dbReference type="EC" id="2.3.1.20" evidence="4"/>
<keyword evidence="5" id="KW-0444">Lipid biosynthesis</keyword>
<comment type="pathway">
    <text evidence="1">Glycerolipid metabolism; triacylglycerol biosynthesis.</text>
</comment>
<evidence type="ECO:0000256" key="7">
    <source>
        <dbReference type="ARBA" id="ARBA00022798"/>
    </source>
</evidence>
<evidence type="ECO:0000256" key="8">
    <source>
        <dbReference type="ARBA" id="ARBA00023098"/>
    </source>
</evidence>
<evidence type="ECO:0000256" key="2">
    <source>
        <dbReference type="ARBA" id="ARBA00005189"/>
    </source>
</evidence>
<dbReference type="Proteomes" id="UP001495147">
    <property type="component" value="Unassembled WGS sequence"/>
</dbReference>
<keyword evidence="8" id="KW-0443">Lipid metabolism</keyword>
<evidence type="ECO:0000256" key="11">
    <source>
        <dbReference type="SAM" id="MobiDB-lite"/>
    </source>
</evidence>
<reference evidence="14 15" key="1">
    <citation type="submission" date="2024-05" db="EMBL/GenBank/DDBJ databases">
        <title>Roseateles sp. DJS-2-20 16S ribosomal RNA gene Genome sequencing and assembly.</title>
        <authorList>
            <person name="Woo H."/>
        </authorList>
    </citation>
    <scope>NUCLEOTIDE SEQUENCE [LARGE SCALE GENOMIC DNA]</scope>
    <source>
        <strain evidence="14 15">DJS-2-20</strain>
    </source>
</reference>
<evidence type="ECO:0000256" key="3">
    <source>
        <dbReference type="ARBA" id="ARBA00009587"/>
    </source>
</evidence>
<keyword evidence="9" id="KW-0012">Acyltransferase</keyword>
<dbReference type="InterPro" id="IPR023213">
    <property type="entry name" value="CAT-like_dom_sf"/>
</dbReference>
<evidence type="ECO:0000256" key="9">
    <source>
        <dbReference type="ARBA" id="ARBA00023315"/>
    </source>
</evidence>
<dbReference type="InterPro" id="IPR009721">
    <property type="entry name" value="O-acyltransferase_WSD1_C"/>
</dbReference>
<feature type="compositionally biased region" description="Basic and acidic residues" evidence="11">
    <location>
        <begin position="9"/>
        <end position="20"/>
    </location>
</feature>
<dbReference type="Pfam" id="PF06974">
    <property type="entry name" value="WS_DGAT_C"/>
    <property type="match status" value="1"/>
</dbReference>
<comment type="similarity">
    <text evidence="3">Belongs to the long-chain O-acyltransferase family.</text>
</comment>
<evidence type="ECO:0000256" key="4">
    <source>
        <dbReference type="ARBA" id="ARBA00013244"/>
    </source>
</evidence>
<evidence type="ECO:0000313" key="14">
    <source>
        <dbReference type="EMBL" id="MEO3691603.1"/>
    </source>
</evidence>
<protein>
    <recommendedName>
        <fullName evidence="4">diacylglycerol O-acyltransferase</fullName>
        <ecNumber evidence="4">2.3.1.20</ecNumber>
    </recommendedName>
</protein>
<keyword evidence="15" id="KW-1185">Reference proteome</keyword>
<dbReference type="Pfam" id="PF03007">
    <property type="entry name" value="WS_DGAT_cat"/>
    <property type="match status" value="1"/>
</dbReference>
<evidence type="ECO:0000259" key="12">
    <source>
        <dbReference type="Pfam" id="PF03007"/>
    </source>
</evidence>
<organism evidence="14 15">
    <name type="scientific">Roseateles paludis</name>
    <dbReference type="NCBI Taxonomy" id="3145238"/>
    <lineage>
        <taxon>Bacteria</taxon>
        <taxon>Pseudomonadati</taxon>
        <taxon>Pseudomonadota</taxon>
        <taxon>Betaproteobacteria</taxon>
        <taxon>Burkholderiales</taxon>
        <taxon>Sphaerotilaceae</taxon>
        <taxon>Roseateles</taxon>
    </lineage>
</organism>
<dbReference type="PANTHER" id="PTHR31650">
    <property type="entry name" value="O-ACYLTRANSFERASE (WSD1-LIKE) FAMILY PROTEIN"/>
    <property type="match status" value="1"/>
</dbReference>
<evidence type="ECO:0000256" key="5">
    <source>
        <dbReference type="ARBA" id="ARBA00022516"/>
    </source>
</evidence>
<dbReference type="RefSeq" id="WP_347704421.1">
    <property type="nucleotide sequence ID" value="NZ_JBDPZD010000002.1"/>
</dbReference>
<dbReference type="InterPro" id="IPR014292">
    <property type="entry name" value="Acyl_transf_WS/DGAT"/>
</dbReference>
<evidence type="ECO:0000256" key="6">
    <source>
        <dbReference type="ARBA" id="ARBA00022679"/>
    </source>
</evidence>
<accession>A0ABV0G1J5</accession>
<keyword evidence="6" id="KW-0808">Transferase</keyword>
<feature type="region of interest" description="Disordered" evidence="11">
    <location>
        <begin position="1"/>
        <end position="20"/>
    </location>
</feature>
<dbReference type="InterPro" id="IPR004255">
    <property type="entry name" value="O-acyltransferase_WSD1_N"/>
</dbReference>
<dbReference type="EMBL" id="JBDPZD010000002">
    <property type="protein sequence ID" value="MEO3691603.1"/>
    <property type="molecule type" value="Genomic_DNA"/>
</dbReference>
<dbReference type="SUPFAM" id="SSF52777">
    <property type="entry name" value="CoA-dependent acyltransferases"/>
    <property type="match status" value="1"/>
</dbReference>
<gene>
    <name evidence="14" type="ORF">ABDJ85_08995</name>
</gene>
<feature type="domain" description="O-acyltransferase WSD1 C-terminal" evidence="13">
    <location>
        <begin position="343"/>
        <end position="484"/>
    </location>
</feature>
<dbReference type="Gene3D" id="3.30.559.10">
    <property type="entry name" value="Chloramphenicol acetyltransferase-like domain"/>
    <property type="match status" value="1"/>
</dbReference>
<evidence type="ECO:0000259" key="13">
    <source>
        <dbReference type="Pfam" id="PF06974"/>
    </source>
</evidence>
<feature type="domain" description="O-acyltransferase WSD1-like N-terminal" evidence="12">
    <location>
        <begin position="22"/>
        <end position="300"/>
    </location>
</feature>
<comment type="catalytic activity">
    <reaction evidence="10">
        <text>an acyl-CoA + a 1,2-diacyl-sn-glycerol = a triacyl-sn-glycerol + CoA</text>
        <dbReference type="Rhea" id="RHEA:10868"/>
        <dbReference type="ChEBI" id="CHEBI:17815"/>
        <dbReference type="ChEBI" id="CHEBI:57287"/>
        <dbReference type="ChEBI" id="CHEBI:58342"/>
        <dbReference type="ChEBI" id="CHEBI:64615"/>
        <dbReference type="EC" id="2.3.1.20"/>
    </reaction>
</comment>
<evidence type="ECO:0000313" key="15">
    <source>
        <dbReference type="Proteomes" id="UP001495147"/>
    </source>
</evidence>
<sequence length="499" mass="54401">MQNRAPSLCRKEPAVSQHRERMSKVDTAWLRMDTDANLMMIIGVWFLRPGITAEQLRERVAERLLGYPRFRQRVVEDPLMGAEWQLDPHFDIARHVVKEELLPMRGQSRDDALRARVGELAAQPLDPAHPLWQFQLIEDVGDGSSALIARIHHCIADGIALIAVMLSITDGGKPPPKPAARSKPEPEDDHDWLMNAVLRPLSNLTVKAIGLAGGGLAKGVDKVMDAATQPPQPLDTSLEVARLGYQAVSDVAAFALMPDDSHTRLKGKPGTQKRVAWDDGLLLDEVKVVGKALGASINDVLLSCVAGAIGRYLLDKGEDPAGKEIRAMVPVNLRPLEDAWKLGNRFGLVPLVLPIGIANPVERLFAVRARMNELKGSFQPVMAFGLLSVAGLLIKPVQHAMLNIFAKKATAVMTNVPGPAQALSFCGSTVEKVMFWVPQSGDIGMGVSILTYAGKVQFGLITDSGLCPDPEAIIANFAPEFERLLWLALMLPWGEQELD</sequence>
<keyword evidence="7" id="KW-0319">Glycerol metabolism</keyword>
<dbReference type="InterPro" id="IPR045034">
    <property type="entry name" value="O-acyltransferase_WSD1-like"/>
</dbReference>